<reference evidence="15" key="1">
    <citation type="journal article" date="2021" name="Evol. Appl.">
        <title>The genome of the Pyrenean desman and the effects of bottlenecks and inbreeding on the genomic landscape of an endangered species.</title>
        <authorList>
            <person name="Escoda L."/>
            <person name="Castresana J."/>
        </authorList>
    </citation>
    <scope>NUCLEOTIDE SEQUENCE</scope>
    <source>
        <strain evidence="15">IBE-C5619</strain>
    </source>
</reference>
<dbReference type="OrthoDB" id="6077919at2759"/>
<feature type="domain" description="C2H2-type" evidence="13">
    <location>
        <begin position="505"/>
        <end position="530"/>
    </location>
</feature>
<feature type="compositionally biased region" description="Low complexity" evidence="12">
    <location>
        <begin position="51"/>
        <end position="62"/>
    </location>
</feature>
<sequence>MVAGRGLLVGQQRPGEARPPGAQRSAGRRRRGAAPRRGHRTGASSRPGRPLSATLDSLAAAAMTPDPLAPRGPAEPRAAPGDEPAPAAPSPASCHLRFRAFRGSGGAHPVRDLRRLRQLAWGWLRPDLHTSEQVLEALVLEQFLLCAPLGLQALARESGVRSCAALERLLLDPARPRHWSTVSLQGRTFLVRHGDAGRPGAPEDSAEDSAEGSAEGALDLSRKPAAGGALQAGPGGEAPPGTQGHSGRPPDVTPGPGGHLEGPGPPHSPEDSPTEVDAVTDPAGVQPPGPGGPEPTDGELHPGSAWRAPLGPRGAHPALPVDGGEDQRSPRRSTRRRQEDSPAPPGEPRRTAARCVGGSLALRQGGCDPAHSPDPRAPAVCTGGPSMPAPRPYACGDCPKTFRYRSQLAIHRRSHTGERPFCCPSCPKAFMQASDLRVHLRTHAGLRPFACEACGACFAHQSTLRCHRRTHTRARPFACQACGARFAHKGNLNVHLRTHSGARPYRCAACGAAFRQLGNLSRHRRTHPTQ</sequence>
<name>A0A8J6A1X7_GALPY</name>
<comment type="subcellular location">
    <subcellularLocation>
        <location evidence="1 11">Nucleus</location>
    </subcellularLocation>
</comment>
<dbReference type="Gene3D" id="3.30.160.60">
    <property type="entry name" value="Classic Zinc Finger"/>
    <property type="match status" value="5"/>
</dbReference>
<feature type="domain" description="C2H2-type" evidence="13">
    <location>
        <begin position="477"/>
        <end position="504"/>
    </location>
</feature>
<dbReference type="InterPro" id="IPR003309">
    <property type="entry name" value="SCAN_dom"/>
</dbReference>
<dbReference type="GO" id="GO:0005634">
    <property type="term" value="C:nucleus"/>
    <property type="evidence" value="ECO:0007669"/>
    <property type="project" value="UniProtKB-SubCell"/>
</dbReference>
<evidence type="ECO:0000313" key="16">
    <source>
        <dbReference type="Proteomes" id="UP000700334"/>
    </source>
</evidence>
<gene>
    <name evidence="15" type="ORF">J0S82_006404</name>
</gene>
<feature type="domain" description="SCAN box" evidence="14">
    <location>
        <begin position="95"/>
        <end position="157"/>
    </location>
</feature>
<dbReference type="FunFam" id="3.30.160.60:FF:000111">
    <property type="entry name" value="GLI family zinc finger 4"/>
    <property type="match status" value="1"/>
</dbReference>
<evidence type="ECO:0000256" key="12">
    <source>
        <dbReference type="SAM" id="MobiDB-lite"/>
    </source>
</evidence>
<evidence type="ECO:0000256" key="3">
    <source>
        <dbReference type="ARBA" id="ARBA00022737"/>
    </source>
</evidence>
<dbReference type="PANTHER" id="PTHR16515:SF66">
    <property type="entry name" value="C2H2-TYPE DOMAIN-CONTAINING PROTEIN"/>
    <property type="match status" value="1"/>
</dbReference>
<evidence type="ECO:0000256" key="11">
    <source>
        <dbReference type="PROSITE-ProRule" id="PRU00187"/>
    </source>
</evidence>
<keyword evidence="3" id="KW-0677">Repeat</keyword>
<keyword evidence="5" id="KW-0862">Zinc</keyword>
<evidence type="ECO:0000256" key="4">
    <source>
        <dbReference type="ARBA" id="ARBA00022771"/>
    </source>
</evidence>
<dbReference type="Pfam" id="PF00096">
    <property type="entry name" value="zf-C2H2"/>
    <property type="match status" value="4"/>
</dbReference>
<dbReference type="Gene3D" id="1.10.4020.10">
    <property type="entry name" value="DNA breaking-rejoining enzymes"/>
    <property type="match status" value="1"/>
</dbReference>
<organism evidence="15 16">
    <name type="scientific">Galemys pyrenaicus</name>
    <name type="common">Iberian desman</name>
    <name type="synonym">Pyrenean desman</name>
    <dbReference type="NCBI Taxonomy" id="202257"/>
    <lineage>
        <taxon>Eukaryota</taxon>
        <taxon>Metazoa</taxon>
        <taxon>Chordata</taxon>
        <taxon>Craniata</taxon>
        <taxon>Vertebrata</taxon>
        <taxon>Euteleostomi</taxon>
        <taxon>Mammalia</taxon>
        <taxon>Eutheria</taxon>
        <taxon>Laurasiatheria</taxon>
        <taxon>Eulipotyphla</taxon>
        <taxon>Talpidae</taxon>
        <taxon>Galemys</taxon>
    </lineage>
</organism>
<evidence type="ECO:0000259" key="13">
    <source>
        <dbReference type="PROSITE" id="PS50157"/>
    </source>
</evidence>
<evidence type="ECO:0000259" key="14">
    <source>
        <dbReference type="PROSITE" id="PS50804"/>
    </source>
</evidence>
<evidence type="ECO:0000313" key="15">
    <source>
        <dbReference type="EMBL" id="KAG8510165.1"/>
    </source>
</evidence>
<dbReference type="PROSITE" id="PS50804">
    <property type="entry name" value="SCAN_BOX"/>
    <property type="match status" value="1"/>
</dbReference>
<dbReference type="SUPFAM" id="SSF57667">
    <property type="entry name" value="beta-beta-alpha zinc fingers"/>
    <property type="match status" value="3"/>
</dbReference>
<accession>A0A8J6A1X7</accession>
<keyword evidence="8" id="KW-0804">Transcription</keyword>
<dbReference type="InterPro" id="IPR036236">
    <property type="entry name" value="Znf_C2H2_sf"/>
</dbReference>
<evidence type="ECO:0000256" key="7">
    <source>
        <dbReference type="ARBA" id="ARBA00023125"/>
    </source>
</evidence>
<keyword evidence="9 11" id="KW-0539">Nucleus</keyword>
<dbReference type="FunFam" id="3.30.160.60:FF:000702">
    <property type="entry name" value="Transcription factor E4F1 isoform 1"/>
    <property type="match status" value="1"/>
</dbReference>
<dbReference type="SMART" id="SM00431">
    <property type="entry name" value="SCAN"/>
    <property type="match status" value="1"/>
</dbReference>
<dbReference type="PROSITE" id="PS50157">
    <property type="entry name" value="ZINC_FINGER_C2H2_2"/>
    <property type="match status" value="5"/>
</dbReference>
<evidence type="ECO:0000256" key="9">
    <source>
        <dbReference type="ARBA" id="ARBA00023242"/>
    </source>
</evidence>
<dbReference type="InterPro" id="IPR038269">
    <property type="entry name" value="SCAN_sf"/>
</dbReference>
<dbReference type="FunFam" id="3.30.160.60:FF:002343">
    <property type="entry name" value="Zinc finger protein 33A"/>
    <property type="match status" value="1"/>
</dbReference>
<evidence type="ECO:0000256" key="5">
    <source>
        <dbReference type="ARBA" id="ARBA00022833"/>
    </source>
</evidence>
<dbReference type="InterPro" id="IPR013087">
    <property type="entry name" value="Znf_C2H2_type"/>
</dbReference>
<dbReference type="Pfam" id="PF02023">
    <property type="entry name" value="SCAN"/>
    <property type="match status" value="1"/>
</dbReference>
<feature type="region of interest" description="Disordered" evidence="12">
    <location>
        <begin position="1"/>
        <end position="91"/>
    </location>
</feature>
<proteinExistence type="predicted"/>
<comment type="caution">
    <text evidence="15">The sequence shown here is derived from an EMBL/GenBank/DDBJ whole genome shotgun (WGS) entry which is preliminary data.</text>
</comment>
<feature type="compositionally biased region" description="Low complexity" evidence="12">
    <location>
        <begin position="69"/>
        <end position="91"/>
    </location>
</feature>
<evidence type="ECO:0000256" key="6">
    <source>
        <dbReference type="ARBA" id="ARBA00023015"/>
    </source>
</evidence>
<feature type="domain" description="C2H2-type" evidence="13">
    <location>
        <begin position="393"/>
        <end position="420"/>
    </location>
</feature>
<dbReference type="GO" id="GO:0010468">
    <property type="term" value="P:regulation of gene expression"/>
    <property type="evidence" value="ECO:0007669"/>
    <property type="project" value="TreeGrafter"/>
</dbReference>
<dbReference type="FunFam" id="3.30.160.60:FF:000110">
    <property type="entry name" value="Zinc finger protein-like"/>
    <property type="match status" value="1"/>
</dbReference>
<dbReference type="GO" id="GO:0008270">
    <property type="term" value="F:zinc ion binding"/>
    <property type="evidence" value="ECO:0007669"/>
    <property type="project" value="UniProtKB-KW"/>
</dbReference>
<evidence type="ECO:0000256" key="10">
    <source>
        <dbReference type="PROSITE-ProRule" id="PRU00042"/>
    </source>
</evidence>
<dbReference type="InterPro" id="IPR050331">
    <property type="entry name" value="Zinc_finger"/>
</dbReference>
<keyword evidence="7" id="KW-0238">DNA-binding</keyword>
<feature type="region of interest" description="Disordered" evidence="12">
    <location>
        <begin position="193"/>
        <end position="352"/>
    </location>
</feature>
<dbReference type="Proteomes" id="UP000700334">
    <property type="component" value="Unassembled WGS sequence"/>
</dbReference>
<dbReference type="FunFam" id="3.30.160.60:FF:000495">
    <property type="entry name" value="zinc finger protein 668"/>
    <property type="match status" value="1"/>
</dbReference>
<dbReference type="SMART" id="SM00355">
    <property type="entry name" value="ZnF_C2H2"/>
    <property type="match status" value="5"/>
</dbReference>
<keyword evidence="16" id="KW-1185">Reference proteome</keyword>
<dbReference type="SUPFAM" id="SSF47353">
    <property type="entry name" value="Retrovirus capsid dimerization domain-like"/>
    <property type="match status" value="1"/>
</dbReference>
<feature type="compositionally biased region" description="Basic residues" evidence="12">
    <location>
        <begin position="26"/>
        <end position="40"/>
    </location>
</feature>
<evidence type="ECO:0000256" key="8">
    <source>
        <dbReference type="ARBA" id="ARBA00023163"/>
    </source>
</evidence>
<dbReference type="PROSITE" id="PS00028">
    <property type="entry name" value="ZINC_FINGER_C2H2_1"/>
    <property type="match status" value="5"/>
</dbReference>
<feature type="domain" description="C2H2-type" evidence="13">
    <location>
        <begin position="421"/>
        <end position="448"/>
    </location>
</feature>
<keyword evidence="4 10" id="KW-0863">Zinc-finger</keyword>
<evidence type="ECO:0000256" key="2">
    <source>
        <dbReference type="ARBA" id="ARBA00022723"/>
    </source>
</evidence>
<dbReference type="EMBL" id="JAGFMF010011892">
    <property type="protein sequence ID" value="KAG8510165.1"/>
    <property type="molecule type" value="Genomic_DNA"/>
</dbReference>
<dbReference type="GO" id="GO:0003677">
    <property type="term" value="F:DNA binding"/>
    <property type="evidence" value="ECO:0007669"/>
    <property type="project" value="UniProtKB-KW"/>
</dbReference>
<keyword evidence="6" id="KW-0805">Transcription regulation</keyword>
<protein>
    <submittedName>
        <fullName evidence="15">Zinc finger and SCAN domain-containing protein 5B</fullName>
    </submittedName>
</protein>
<dbReference type="AlphaFoldDB" id="A0A8J6A1X7"/>
<feature type="domain" description="C2H2-type" evidence="13">
    <location>
        <begin position="449"/>
        <end position="476"/>
    </location>
</feature>
<keyword evidence="2" id="KW-0479">Metal-binding</keyword>
<evidence type="ECO:0000256" key="1">
    <source>
        <dbReference type="ARBA" id="ARBA00004123"/>
    </source>
</evidence>
<dbReference type="PANTHER" id="PTHR16515">
    <property type="entry name" value="PR DOMAIN ZINC FINGER PROTEIN"/>
    <property type="match status" value="1"/>
</dbReference>